<organism evidence="1 2">
    <name type="scientific">Smallanthus sonchifolius</name>
    <dbReference type="NCBI Taxonomy" id="185202"/>
    <lineage>
        <taxon>Eukaryota</taxon>
        <taxon>Viridiplantae</taxon>
        <taxon>Streptophyta</taxon>
        <taxon>Embryophyta</taxon>
        <taxon>Tracheophyta</taxon>
        <taxon>Spermatophyta</taxon>
        <taxon>Magnoliopsida</taxon>
        <taxon>eudicotyledons</taxon>
        <taxon>Gunneridae</taxon>
        <taxon>Pentapetalae</taxon>
        <taxon>asterids</taxon>
        <taxon>campanulids</taxon>
        <taxon>Asterales</taxon>
        <taxon>Asteraceae</taxon>
        <taxon>Asteroideae</taxon>
        <taxon>Heliantheae alliance</taxon>
        <taxon>Millerieae</taxon>
        <taxon>Smallanthus</taxon>
    </lineage>
</organism>
<name>A0ACB9EUF0_9ASTR</name>
<dbReference type="EMBL" id="CM042034">
    <property type="protein sequence ID" value="KAI3762654.1"/>
    <property type="molecule type" value="Genomic_DNA"/>
</dbReference>
<reference evidence="1 2" key="2">
    <citation type="journal article" date="2022" name="Mol. Ecol. Resour.">
        <title>The genomes of chicory, endive, great burdock and yacon provide insights into Asteraceae paleo-polyploidization history and plant inulin production.</title>
        <authorList>
            <person name="Fan W."/>
            <person name="Wang S."/>
            <person name="Wang H."/>
            <person name="Wang A."/>
            <person name="Jiang F."/>
            <person name="Liu H."/>
            <person name="Zhao H."/>
            <person name="Xu D."/>
            <person name="Zhang Y."/>
        </authorList>
    </citation>
    <scope>NUCLEOTIDE SEQUENCE [LARGE SCALE GENOMIC DNA]</scope>
    <source>
        <strain evidence="2">cv. Yunnan</strain>
        <tissue evidence="1">Leaves</tissue>
    </source>
</reference>
<gene>
    <name evidence="1" type="ORF">L1987_53094</name>
</gene>
<reference evidence="2" key="1">
    <citation type="journal article" date="2022" name="Mol. Ecol. Resour.">
        <title>The genomes of chicory, endive, great burdock and yacon provide insights into Asteraceae palaeo-polyploidization history and plant inulin production.</title>
        <authorList>
            <person name="Fan W."/>
            <person name="Wang S."/>
            <person name="Wang H."/>
            <person name="Wang A."/>
            <person name="Jiang F."/>
            <person name="Liu H."/>
            <person name="Zhao H."/>
            <person name="Xu D."/>
            <person name="Zhang Y."/>
        </authorList>
    </citation>
    <scope>NUCLEOTIDE SEQUENCE [LARGE SCALE GENOMIC DNA]</scope>
    <source>
        <strain evidence="2">cv. Yunnan</strain>
    </source>
</reference>
<proteinExistence type="predicted"/>
<sequence>MKIPRVSAEDIKIQKCLEVKDTEVNKELSLRKTYHRLELNAIVTKLKPFVPELITLPLSPESKKAPDLSRLSQPSPSLRSLFFNPSTPYDFIIAYWSGNRG</sequence>
<evidence type="ECO:0000313" key="2">
    <source>
        <dbReference type="Proteomes" id="UP001056120"/>
    </source>
</evidence>
<comment type="caution">
    <text evidence="1">The sequence shown here is derived from an EMBL/GenBank/DDBJ whole genome shotgun (WGS) entry which is preliminary data.</text>
</comment>
<protein>
    <submittedName>
        <fullName evidence="1">Uncharacterized protein</fullName>
    </submittedName>
</protein>
<keyword evidence="2" id="KW-1185">Reference proteome</keyword>
<evidence type="ECO:0000313" key="1">
    <source>
        <dbReference type="EMBL" id="KAI3762654.1"/>
    </source>
</evidence>
<dbReference type="Proteomes" id="UP001056120">
    <property type="component" value="Linkage Group LG17"/>
</dbReference>
<accession>A0ACB9EUF0</accession>